<dbReference type="Proteomes" id="UP000011728">
    <property type="component" value="Chromosome"/>
</dbReference>
<dbReference type="EMBL" id="CP004121">
    <property type="protein sequence ID" value="AGF58196.1"/>
    <property type="molecule type" value="Genomic_DNA"/>
</dbReference>
<evidence type="ECO:0000313" key="3">
    <source>
        <dbReference type="Proteomes" id="UP000011728"/>
    </source>
</evidence>
<dbReference type="AlphaFoldDB" id="M1MU38"/>
<accession>M1MU38</accession>
<evidence type="ECO:0000256" key="1">
    <source>
        <dbReference type="SAM" id="MobiDB-lite"/>
    </source>
</evidence>
<proteinExistence type="predicted"/>
<dbReference type="eggNOG" id="ENOG50332R9">
    <property type="taxonomic scope" value="Bacteria"/>
</dbReference>
<dbReference type="KEGG" id="csr:Cspa_c44430"/>
<dbReference type="OrthoDB" id="1947207at2"/>
<evidence type="ECO:0000313" key="2">
    <source>
        <dbReference type="EMBL" id="AGF58196.1"/>
    </source>
</evidence>
<organism evidence="2 3">
    <name type="scientific">Clostridium saccharoperbutylacetonicum N1-4(HMT)</name>
    <dbReference type="NCBI Taxonomy" id="931276"/>
    <lineage>
        <taxon>Bacteria</taxon>
        <taxon>Bacillati</taxon>
        <taxon>Bacillota</taxon>
        <taxon>Clostridia</taxon>
        <taxon>Eubacteriales</taxon>
        <taxon>Clostridiaceae</taxon>
        <taxon>Clostridium</taxon>
    </lineage>
</organism>
<name>M1MU38_9CLOT</name>
<reference evidence="2 3" key="1">
    <citation type="submission" date="2013-02" db="EMBL/GenBank/DDBJ databases">
        <title>Genome sequence of Clostridium saccharoperbutylacetonicum N1-4(HMT).</title>
        <authorList>
            <person name="Poehlein A."/>
            <person name="Daniel R."/>
        </authorList>
    </citation>
    <scope>NUCLEOTIDE SEQUENCE [LARGE SCALE GENOMIC DNA]</scope>
    <source>
        <strain evidence="3">N1-4(HMT)</strain>
    </source>
</reference>
<dbReference type="HOGENOM" id="CLU_020664_0_0_9"/>
<gene>
    <name evidence="2" type="ORF">Cspa_c44430</name>
</gene>
<protein>
    <submittedName>
        <fullName evidence="2">Uncharacterized protein</fullName>
    </submittedName>
</protein>
<feature type="region of interest" description="Disordered" evidence="1">
    <location>
        <begin position="216"/>
        <end position="235"/>
    </location>
</feature>
<dbReference type="RefSeq" id="WP_015394507.1">
    <property type="nucleotide sequence ID" value="NC_020291.1"/>
</dbReference>
<dbReference type="PATRIC" id="fig|931276.5.peg.4476"/>
<keyword evidence="3" id="KW-1185">Reference proteome</keyword>
<sequence length="829" mass="91519">MKRKKRGNSLIMVVITCMFVTAISAAMLSMVAGNYKARVAESKRVENLYATDSGLDVAYNIIGKTFDAAAKYGNLKVEKLKSLTKDSNDDGTSPNNAAYIQAKQDIYHWQHINDGKSDTDSKVSQKEINKNIEEDNKKCEDLVNSEFKRAFKNFILPDNDPKEINKEKPLENSLRDYIGNREYVNKVTKNDNGDYDYEIAAVKFLNDNTHPELWIPKPGTANPENSDGSKEATDGLVYDSSNEKYKITVKSNFKTSTENSSVVGENSRIIQTNYMMKVPEYGDIFYNQKSGDLHEYLAINDERALTIGGNMIVNGSNNLKVDGNIFVNGVDPAVDQNGIHATLNLDNRTYEKYRGGISINDSSNVILSKDVITRNTFNMADNAEVIVKNNLYGGNVYMGNIAEGDNGFARESKLTVSNSVIIDNDLAVKAKNESNITISDFYGINDKNINSNGGNFIAEDSLSKVKNSSSIIVNGVDDSTSVNITKSAYIMGTAHIDTIGDKDGYQTGESGAVNNGVKKNYMAYSVPLNEAEKLDYYEPLQLLDDSNVFNKAEHFGKYWDPNQSNGEAKKTTEKPDTGGIIWPAKSDGSVNVWSIGAIVYKNGNDTKVLRSNYKPELEAPNGEIYNKRAEFAGKVYRFGQAPKIEDYNNSNMISFSSIMDLSKIPSDYEGIDNQAAKGEYAIFNPKDSTTGKAKAINITKYNGSQDEIDDSGNTIEIKVASKGSDGYKLNAVIATDGNVNIEDDINLVGSIIAKGNLNISGNNINIEYNKDVIDRIQAENYNTFKEVFGEGMLDNASDTSEATNGLSVDSNFSYDIKKFLENTLWKIIK</sequence>
<dbReference type="STRING" id="36745.CLSAP_42150"/>